<reference evidence="2" key="1">
    <citation type="submission" date="2023-02" db="EMBL/GenBank/DDBJ databases">
        <title>Kitasatospora phosalacinea NBRC 14627.</title>
        <authorList>
            <person name="Ichikawa N."/>
            <person name="Sato H."/>
            <person name="Tonouchi N."/>
        </authorList>
    </citation>
    <scope>NUCLEOTIDE SEQUENCE</scope>
    <source>
        <strain evidence="2">NBRC 14627</strain>
    </source>
</reference>
<feature type="compositionally biased region" description="Low complexity" evidence="1">
    <location>
        <begin position="43"/>
        <end position="53"/>
    </location>
</feature>
<comment type="caution">
    <text evidence="2">The sequence shown here is derived from an EMBL/GenBank/DDBJ whole genome shotgun (WGS) entry which is preliminary data.</text>
</comment>
<dbReference type="AlphaFoldDB" id="A0A9W6Q731"/>
<name>A0A9W6Q731_9ACTN</name>
<dbReference type="EMBL" id="BSSA01000010">
    <property type="protein sequence ID" value="GLW71110.1"/>
    <property type="molecule type" value="Genomic_DNA"/>
</dbReference>
<proteinExistence type="predicted"/>
<evidence type="ECO:0000313" key="3">
    <source>
        <dbReference type="Proteomes" id="UP001165041"/>
    </source>
</evidence>
<sequence>MVTAFGAGRPAGRPPATGAETAGAEAAWAETVGPGPGPGSGPPGAESGPARPAVLLRAGPVGVRTGTRGREDQPSAMPG</sequence>
<gene>
    <name evidence="2" type="ORF">Kpho02_34090</name>
</gene>
<protein>
    <submittedName>
        <fullName evidence="2">Uncharacterized protein</fullName>
    </submittedName>
</protein>
<evidence type="ECO:0000313" key="2">
    <source>
        <dbReference type="EMBL" id="GLW71110.1"/>
    </source>
</evidence>
<evidence type="ECO:0000256" key="1">
    <source>
        <dbReference type="SAM" id="MobiDB-lite"/>
    </source>
</evidence>
<organism evidence="2 3">
    <name type="scientific">Kitasatospora phosalacinea</name>
    <dbReference type="NCBI Taxonomy" id="2065"/>
    <lineage>
        <taxon>Bacteria</taxon>
        <taxon>Bacillati</taxon>
        <taxon>Actinomycetota</taxon>
        <taxon>Actinomycetes</taxon>
        <taxon>Kitasatosporales</taxon>
        <taxon>Streptomycetaceae</taxon>
        <taxon>Kitasatospora</taxon>
    </lineage>
</organism>
<feature type="region of interest" description="Disordered" evidence="1">
    <location>
        <begin position="1"/>
        <end position="79"/>
    </location>
</feature>
<dbReference type="Proteomes" id="UP001165041">
    <property type="component" value="Unassembled WGS sequence"/>
</dbReference>
<feature type="compositionally biased region" description="Low complexity" evidence="1">
    <location>
        <begin position="1"/>
        <end position="33"/>
    </location>
</feature>
<accession>A0A9W6Q731</accession>